<dbReference type="Proteomes" id="UP000823775">
    <property type="component" value="Unassembled WGS sequence"/>
</dbReference>
<dbReference type="InterPro" id="IPR000863">
    <property type="entry name" value="Sulfotransferase_dom"/>
</dbReference>
<comment type="similarity">
    <text evidence="1 3">Belongs to the sulfotransferase 1 family.</text>
</comment>
<dbReference type="SUPFAM" id="SSF52540">
    <property type="entry name" value="P-loop containing nucleoside triphosphate hydrolases"/>
    <property type="match status" value="1"/>
</dbReference>
<dbReference type="InterPro" id="IPR027417">
    <property type="entry name" value="P-loop_NTPase"/>
</dbReference>
<reference evidence="5 6" key="1">
    <citation type="journal article" date="2021" name="BMC Genomics">
        <title>Datura genome reveals duplications of psychoactive alkaloid biosynthetic genes and high mutation rate following tissue culture.</title>
        <authorList>
            <person name="Rajewski A."/>
            <person name="Carter-House D."/>
            <person name="Stajich J."/>
            <person name="Litt A."/>
        </authorList>
    </citation>
    <scope>NUCLEOTIDE SEQUENCE [LARGE SCALE GENOMIC DNA]</scope>
    <source>
        <strain evidence="5">AR-01</strain>
    </source>
</reference>
<keyword evidence="2 3" id="KW-0808">Transferase</keyword>
<proteinExistence type="inferred from homology"/>
<dbReference type="PANTHER" id="PTHR11783">
    <property type="entry name" value="SULFOTRANSFERASE SULT"/>
    <property type="match status" value="1"/>
</dbReference>
<evidence type="ECO:0000259" key="4">
    <source>
        <dbReference type="Pfam" id="PF00685"/>
    </source>
</evidence>
<sequence length="317" mass="37358">MSDKELTLQNEEDMYDKSIEQLPKALFSDKIELLEWEGFWSEPTIIKAAMKFKTTFQTEPNDVLLASSMKTGTTWLKAICACIMQGNKEEEDLLVKDNPHFHIPTIEAMNYFIKNPTQDLCTMHFPRLFHTHLPYRVLPDSIKNSDNCKIIYIARNPKDTLISMWHFFNHNHKRVEKNFPLEKVFECFCNGFHHYGPFFEHVLEYWKESKKKPQKILFLKYEDLKMDPKKEVKKIALFLGKPFDNEEDVEKVLWRCSLERLKNLEVNKSGSLFADIPNSSFFRKGVVGDWKNYMTPEMEEKLEKITSLKLQGSGLQL</sequence>
<name>A0ABS8SDK8_DATST</name>
<evidence type="ECO:0000256" key="2">
    <source>
        <dbReference type="ARBA" id="ARBA00022679"/>
    </source>
</evidence>
<dbReference type="Pfam" id="PF00685">
    <property type="entry name" value="Sulfotransfer_1"/>
    <property type="match status" value="1"/>
</dbReference>
<keyword evidence="6" id="KW-1185">Reference proteome</keyword>
<evidence type="ECO:0000256" key="3">
    <source>
        <dbReference type="RuleBase" id="RU361155"/>
    </source>
</evidence>
<protein>
    <recommendedName>
        <fullName evidence="3">Sulfotransferase</fullName>
        <ecNumber evidence="3">2.8.2.-</ecNumber>
    </recommendedName>
</protein>
<dbReference type="Gene3D" id="3.40.50.300">
    <property type="entry name" value="P-loop containing nucleotide triphosphate hydrolases"/>
    <property type="match status" value="1"/>
</dbReference>
<evidence type="ECO:0000256" key="1">
    <source>
        <dbReference type="ARBA" id="ARBA00005771"/>
    </source>
</evidence>
<evidence type="ECO:0000313" key="6">
    <source>
        <dbReference type="Proteomes" id="UP000823775"/>
    </source>
</evidence>
<organism evidence="5 6">
    <name type="scientific">Datura stramonium</name>
    <name type="common">Jimsonweed</name>
    <name type="synonym">Common thornapple</name>
    <dbReference type="NCBI Taxonomy" id="4076"/>
    <lineage>
        <taxon>Eukaryota</taxon>
        <taxon>Viridiplantae</taxon>
        <taxon>Streptophyta</taxon>
        <taxon>Embryophyta</taxon>
        <taxon>Tracheophyta</taxon>
        <taxon>Spermatophyta</taxon>
        <taxon>Magnoliopsida</taxon>
        <taxon>eudicotyledons</taxon>
        <taxon>Gunneridae</taxon>
        <taxon>Pentapetalae</taxon>
        <taxon>asterids</taxon>
        <taxon>lamiids</taxon>
        <taxon>Solanales</taxon>
        <taxon>Solanaceae</taxon>
        <taxon>Solanoideae</taxon>
        <taxon>Datureae</taxon>
        <taxon>Datura</taxon>
    </lineage>
</organism>
<feature type="domain" description="Sulfotransferase" evidence="4">
    <location>
        <begin position="60"/>
        <end position="314"/>
    </location>
</feature>
<accession>A0ABS8SDK8</accession>
<gene>
    <name evidence="5" type="ORF">HAX54_033738</name>
</gene>
<evidence type="ECO:0000313" key="5">
    <source>
        <dbReference type="EMBL" id="MCD7456971.1"/>
    </source>
</evidence>
<dbReference type="EC" id="2.8.2.-" evidence="3"/>
<comment type="caution">
    <text evidence="5">The sequence shown here is derived from an EMBL/GenBank/DDBJ whole genome shotgun (WGS) entry which is preliminary data.</text>
</comment>
<dbReference type="EMBL" id="JACEIK010000433">
    <property type="protein sequence ID" value="MCD7456971.1"/>
    <property type="molecule type" value="Genomic_DNA"/>
</dbReference>